<dbReference type="InterPro" id="IPR027461">
    <property type="entry name" value="Carboxypeptidase_A_C_sf"/>
</dbReference>
<dbReference type="InterPro" id="IPR029062">
    <property type="entry name" value="Class_I_gatase-like"/>
</dbReference>
<dbReference type="InterPro" id="IPR003507">
    <property type="entry name" value="S66_fam"/>
</dbReference>
<keyword evidence="3" id="KW-0645">Protease</keyword>
<dbReference type="Pfam" id="PF17676">
    <property type="entry name" value="Peptidase_S66C"/>
    <property type="match status" value="1"/>
</dbReference>
<feature type="active site" description="Charge relay system" evidence="6">
    <location>
        <position position="209"/>
    </location>
</feature>
<dbReference type="CDD" id="cd07025">
    <property type="entry name" value="Peptidase_S66"/>
    <property type="match status" value="1"/>
</dbReference>
<evidence type="ECO:0000313" key="10">
    <source>
        <dbReference type="Proteomes" id="UP000178023"/>
    </source>
</evidence>
<feature type="domain" description="LD-carboxypeptidase C-terminal" evidence="8">
    <location>
        <begin position="178"/>
        <end position="300"/>
    </location>
</feature>
<feature type="active site" description="Charge relay system" evidence="6">
    <location>
        <position position="287"/>
    </location>
</feature>
<evidence type="ECO:0000256" key="3">
    <source>
        <dbReference type="ARBA" id="ARBA00022670"/>
    </source>
</evidence>
<evidence type="ECO:0008006" key="11">
    <source>
        <dbReference type="Google" id="ProtNLM"/>
    </source>
</evidence>
<dbReference type="InterPro" id="IPR040449">
    <property type="entry name" value="Peptidase_S66_N"/>
</dbReference>
<gene>
    <name evidence="9" type="ORF">A2750_01095</name>
</gene>
<evidence type="ECO:0000256" key="2">
    <source>
        <dbReference type="ARBA" id="ARBA00022645"/>
    </source>
</evidence>
<dbReference type="GO" id="GO:0008236">
    <property type="term" value="F:serine-type peptidase activity"/>
    <property type="evidence" value="ECO:0007669"/>
    <property type="project" value="UniProtKB-KW"/>
</dbReference>
<comment type="caution">
    <text evidence="9">The sequence shown here is derived from an EMBL/GenBank/DDBJ whole genome shotgun (WGS) entry which is preliminary data.</text>
</comment>
<evidence type="ECO:0000313" key="9">
    <source>
        <dbReference type="EMBL" id="OGN08050.1"/>
    </source>
</evidence>
<dbReference type="GO" id="GO:0004180">
    <property type="term" value="F:carboxypeptidase activity"/>
    <property type="evidence" value="ECO:0007669"/>
    <property type="project" value="UniProtKB-KW"/>
</dbReference>
<dbReference type="EMBL" id="MGJL01000012">
    <property type="protein sequence ID" value="OGN08050.1"/>
    <property type="molecule type" value="Genomic_DNA"/>
</dbReference>
<dbReference type="SUPFAM" id="SSF52317">
    <property type="entry name" value="Class I glutamine amidotransferase-like"/>
    <property type="match status" value="1"/>
</dbReference>
<dbReference type="SUPFAM" id="SSF141986">
    <property type="entry name" value="LD-carboxypeptidase A C-terminal domain-like"/>
    <property type="match status" value="1"/>
</dbReference>
<comment type="similarity">
    <text evidence="1">Belongs to the peptidase S66 family.</text>
</comment>
<evidence type="ECO:0000259" key="8">
    <source>
        <dbReference type="Pfam" id="PF17676"/>
    </source>
</evidence>
<keyword evidence="5" id="KW-0720">Serine protease</keyword>
<dbReference type="Pfam" id="PF02016">
    <property type="entry name" value="Peptidase_S66"/>
    <property type="match status" value="1"/>
</dbReference>
<organism evidence="9 10">
    <name type="scientific">Candidatus Yanofskybacteria bacterium RIFCSPHIGHO2_01_FULL_45_42</name>
    <dbReference type="NCBI Taxonomy" id="1802671"/>
    <lineage>
        <taxon>Bacteria</taxon>
        <taxon>Candidatus Yanofskyibacteriota</taxon>
    </lineage>
</organism>
<dbReference type="Gene3D" id="3.40.50.10740">
    <property type="entry name" value="Class I glutamine amidotransferase-like"/>
    <property type="match status" value="1"/>
</dbReference>
<keyword evidence="4" id="KW-0378">Hydrolase</keyword>
<feature type="domain" description="LD-carboxypeptidase N-terminal" evidence="7">
    <location>
        <begin position="13"/>
        <end position="131"/>
    </location>
</feature>
<dbReference type="PANTHER" id="PTHR30237">
    <property type="entry name" value="MURAMOYLTETRAPEPTIDE CARBOXYPEPTIDASE"/>
    <property type="match status" value="1"/>
</dbReference>
<evidence type="ECO:0000256" key="5">
    <source>
        <dbReference type="ARBA" id="ARBA00022825"/>
    </source>
</evidence>
<evidence type="ECO:0000256" key="6">
    <source>
        <dbReference type="PIRSR" id="PIRSR028757-1"/>
    </source>
</evidence>
<evidence type="ECO:0000256" key="4">
    <source>
        <dbReference type="ARBA" id="ARBA00022801"/>
    </source>
</evidence>
<name>A0A1F8F671_9BACT</name>
<dbReference type="AlphaFoldDB" id="A0A1F8F671"/>
<dbReference type="InterPro" id="IPR040921">
    <property type="entry name" value="Peptidase_S66C"/>
</dbReference>
<evidence type="ECO:0000256" key="1">
    <source>
        <dbReference type="ARBA" id="ARBA00010233"/>
    </source>
</evidence>
<dbReference type="InterPro" id="IPR027478">
    <property type="entry name" value="LdcA_N"/>
</dbReference>
<dbReference type="Gene3D" id="3.50.30.60">
    <property type="entry name" value="LD-carboxypeptidase A C-terminal domain-like"/>
    <property type="match status" value="1"/>
</dbReference>
<dbReference type="PANTHER" id="PTHR30237:SF2">
    <property type="entry name" value="MUREIN TETRAPEPTIDE CARBOXYPEPTIDASE"/>
    <property type="match status" value="1"/>
</dbReference>
<dbReference type="GO" id="GO:0006508">
    <property type="term" value="P:proteolysis"/>
    <property type="evidence" value="ECO:0007669"/>
    <property type="project" value="UniProtKB-KW"/>
</dbReference>
<reference evidence="9 10" key="1">
    <citation type="journal article" date="2016" name="Nat. Commun.">
        <title>Thousands of microbial genomes shed light on interconnected biogeochemical processes in an aquifer system.</title>
        <authorList>
            <person name="Anantharaman K."/>
            <person name="Brown C.T."/>
            <person name="Hug L.A."/>
            <person name="Sharon I."/>
            <person name="Castelle C.J."/>
            <person name="Probst A.J."/>
            <person name="Thomas B.C."/>
            <person name="Singh A."/>
            <person name="Wilkins M.J."/>
            <person name="Karaoz U."/>
            <person name="Brodie E.L."/>
            <person name="Williams K.H."/>
            <person name="Hubbard S.S."/>
            <person name="Banfield J.F."/>
        </authorList>
    </citation>
    <scope>NUCLEOTIDE SEQUENCE [LARGE SCALE GENOMIC DNA]</scope>
</reference>
<dbReference type="PIRSF" id="PIRSF028757">
    <property type="entry name" value="LD-carboxypeptidase"/>
    <property type="match status" value="1"/>
</dbReference>
<sequence>MIKPPKLKPGDVVGVVSPSMPVFSKKALSNGMAILESMGFKPKLGPKALEVHANYQAGPIKDRLTDLLAMFLDDEVKAIFCTGGGYAAIQLLPEIDWSIIEKNPKIFVGYSDITTLLTAITEKTGLITFHGPLIQGLNSETKGGKFTLKNFKNAITKGEPGSLSSFTEWKVLRPGRAEGTLIGGNFDTLLGLMGTPFEPKWDGKILFLEETAENIESLDNFLWRLRVAKVFKKIEGLIIGKITDLVSIEDETEGWANMDKPPVLEDIILEATEGYNFPVIYGVDFGHDVPSLTLPVGAKALLDCSAKGRVGKIQITEKYLAD</sequence>
<feature type="active site" description="Nucleophile" evidence="6">
    <location>
        <position position="111"/>
    </location>
</feature>
<protein>
    <recommendedName>
        <fullName evidence="11">LD-carboxypeptidase</fullName>
    </recommendedName>
</protein>
<dbReference type="Proteomes" id="UP000178023">
    <property type="component" value="Unassembled WGS sequence"/>
</dbReference>
<evidence type="ECO:0000259" key="7">
    <source>
        <dbReference type="Pfam" id="PF02016"/>
    </source>
</evidence>
<keyword evidence="2" id="KW-0121">Carboxypeptidase</keyword>
<accession>A0A1F8F671</accession>
<proteinExistence type="inferred from homology"/>